<dbReference type="Proteomes" id="UP001551482">
    <property type="component" value="Unassembled WGS sequence"/>
</dbReference>
<comment type="caution">
    <text evidence="1">The sequence shown here is derived from an EMBL/GenBank/DDBJ whole genome shotgun (WGS) entry which is preliminary data.</text>
</comment>
<dbReference type="RefSeq" id="WP_358350535.1">
    <property type="nucleotide sequence ID" value="NZ_JBEZFP010000012.1"/>
</dbReference>
<organism evidence="1 2">
    <name type="scientific">Streptodolium elevatio</name>
    <dbReference type="NCBI Taxonomy" id="3157996"/>
    <lineage>
        <taxon>Bacteria</taxon>
        <taxon>Bacillati</taxon>
        <taxon>Actinomycetota</taxon>
        <taxon>Actinomycetes</taxon>
        <taxon>Kitasatosporales</taxon>
        <taxon>Streptomycetaceae</taxon>
        <taxon>Streptodolium</taxon>
    </lineage>
</organism>
<accession>A0ABV3DDK8</accession>
<keyword evidence="2" id="KW-1185">Reference proteome</keyword>
<name>A0ABV3DDK8_9ACTN</name>
<reference evidence="1 2" key="1">
    <citation type="submission" date="2024-06" db="EMBL/GenBank/DDBJ databases">
        <title>The Natural Products Discovery Center: Release of the First 8490 Sequenced Strains for Exploring Actinobacteria Biosynthetic Diversity.</title>
        <authorList>
            <person name="Kalkreuter E."/>
            <person name="Kautsar S.A."/>
            <person name="Yang D."/>
            <person name="Bader C.D."/>
            <person name="Teijaro C.N."/>
            <person name="Fluegel L."/>
            <person name="Davis C.M."/>
            <person name="Simpson J.R."/>
            <person name="Lauterbach L."/>
            <person name="Steele A.D."/>
            <person name="Gui C."/>
            <person name="Meng S."/>
            <person name="Li G."/>
            <person name="Viehrig K."/>
            <person name="Ye F."/>
            <person name="Su P."/>
            <person name="Kiefer A.F."/>
            <person name="Nichols A."/>
            <person name="Cepeda A.J."/>
            <person name="Yan W."/>
            <person name="Fan B."/>
            <person name="Jiang Y."/>
            <person name="Adhikari A."/>
            <person name="Zheng C.-J."/>
            <person name="Schuster L."/>
            <person name="Cowan T.M."/>
            <person name="Smanski M.J."/>
            <person name="Chevrette M.G."/>
            <person name="De Carvalho L.P.S."/>
            <person name="Shen B."/>
        </authorList>
    </citation>
    <scope>NUCLEOTIDE SEQUENCE [LARGE SCALE GENOMIC DNA]</scope>
    <source>
        <strain evidence="1 2">NPDC048946</strain>
    </source>
</reference>
<dbReference type="EMBL" id="JBEZFP010000012">
    <property type="protein sequence ID" value="MEU8133297.1"/>
    <property type="molecule type" value="Genomic_DNA"/>
</dbReference>
<protein>
    <submittedName>
        <fullName evidence="1">Uncharacterized protein</fullName>
    </submittedName>
</protein>
<gene>
    <name evidence="1" type="ORF">AB0C36_07285</name>
</gene>
<evidence type="ECO:0000313" key="2">
    <source>
        <dbReference type="Proteomes" id="UP001551482"/>
    </source>
</evidence>
<sequence>MANIHKTGICIWELPTIVAECAEARALFHDDAALRSFFADTHGHGSAGNSSWSAWLDLISQVLNDHLRHEHGPVQYHG</sequence>
<proteinExistence type="predicted"/>
<evidence type="ECO:0000313" key="1">
    <source>
        <dbReference type="EMBL" id="MEU8133297.1"/>
    </source>
</evidence>